<proteinExistence type="predicted"/>
<dbReference type="OrthoDB" id="9814566at2"/>
<name>A0A089YCG4_9PSED</name>
<dbReference type="PIRSF" id="PIRSF037225">
    <property type="entry name" value="UCP037225"/>
    <property type="match status" value="1"/>
</dbReference>
<dbReference type="Pfam" id="PF14255">
    <property type="entry name" value="Zn_ribbon_21"/>
    <property type="match status" value="1"/>
</dbReference>
<organism evidence="1 2">
    <name type="scientific">Pseudomonas cremoricolorata</name>
    <dbReference type="NCBI Taxonomy" id="157783"/>
    <lineage>
        <taxon>Bacteria</taxon>
        <taxon>Pseudomonadati</taxon>
        <taxon>Pseudomonadota</taxon>
        <taxon>Gammaproteobacteria</taxon>
        <taxon>Pseudomonadales</taxon>
        <taxon>Pseudomonadaceae</taxon>
        <taxon>Pseudomonas</taxon>
    </lineage>
</organism>
<dbReference type="AlphaFoldDB" id="A0A089YCG4"/>
<dbReference type="RefSeq" id="WP_038412070.1">
    <property type="nucleotide sequence ID" value="NZ_CP009455.1"/>
</dbReference>
<keyword evidence="2" id="KW-1185">Reference proteome</keyword>
<dbReference type="KEGG" id="psw:LK03_09430"/>
<accession>A0A089YCG4</accession>
<evidence type="ECO:0000313" key="1">
    <source>
        <dbReference type="EMBL" id="AIR89488.1"/>
    </source>
</evidence>
<evidence type="ECO:0000313" key="2">
    <source>
        <dbReference type="Proteomes" id="UP000029493"/>
    </source>
</evidence>
<sequence>MLEEESYDCPYCGEHVQTLVDLSAGDQVYTEDCQVCCQPIVFILQVHGQEWMLDVRREDDA</sequence>
<protein>
    <submittedName>
        <fullName evidence="1">LITAF-like zinc ribbon domain containing protein</fullName>
    </submittedName>
</protein>
<reference evidence="1 2" key="1">
    <citation type="submission" date="2014-09" db="EMBL/GenBank/DDBJ databases">
        <authorList>
            <person name="Chan K.-G."/>
        </authorList>
    </citation>
    <scope>NUCLEOTIDE SEQUENCE [LARGE SCALE GENOMIC DNA]</scope>
    <source>
        <strain evidence="1 2">ND07</strain>
    </source>
</reference>
<dbReference type="Proteomes" id="UP000029493">
    <property type="component" value="Chromosome"/>
</dbReference>
<dbReference type="STRING" id="157783.LK03_09430"/>
<dbReference type="EMBL" id="CP009455">
    <property type="protein sequence ID" value="AIR89488.1"/>
    <property type="molecule type" value="Genomic_DNA"/>
</dbReference>
<gene>
    <name evidence="1" type="ORF">LK03_09430</name>
</gene>
<dbReference type="InterPro" id="IPR017143">
    <property type="entry name" value="UCP037225"/>
</dbReference>
<dbReference type="InterPro" id="IPR025990">
    <property type="entry name" value="zinc_ribbon_bacterial"/>
</dbReference>